<evidence type="ECO:0000313" key="17">
    <source>
        <dbReference type="EMBL" id="KAK7261830.1"/>
    </source>
</evidence>
<feature type="chain" id="PRO_5043006377" description="Acidic endochitinase" evidence="15">
    <location>
        <begin position="27"/>
        <end position="416"/>
    </location>
</feature>
<comment type="caution">
    <text evidence="17">The sequence shown here is derived from an EMBL/GenBank/DDBJ whole genome shotgun (WGS) entry which is preliminary data.</text>
</comment>
<organism evidence="17 18">
    <name type="scientific">Crotalaria pallida</name>
    <name type="common">Smooth rattlebox</name>
    <name type="synonym">Crotalaria striata</name>
    <dbReference type="NCBI Taxonomy" id="3830"/>
    <lineage>
        <taxon>Eukaryota</taxon>
        <taxon>Viridiplantae</taxon>
        <taxon>Streptophyta</taxon>
        <taxon>Embryophyta</taxon>
        <taxon>Tracheophyta</taxon>
        <taxon>Spermatophyta</taxon>
        <taxon>Magnoliopsida</taxon>
        <taxon>eudicotyledons</taxon>
        <taxon>Gunneridae</taxon>
        <taxon>Pentapetalae</taxon>
        <taxon>rosids</taxon>
        <taxon>fabids</taxon>
        <taxon>Fabales</taxon>
        <taxon>Fabaceae</taxon>
        <taxon>Papilionoideae</taxon>
        <taxon>50 kb inversion clade</taxon>
        <taxon>genistoids sensu lato</taxon>
        <taxon>core genistoids</taxon>
        <taxon>Crotalarieae</taxon>
        <taxon>Crotalaria</taxon>
    </lineage>
</organism>
<comment type="similarity">
    <text evidence="3">Belongs to the glycosyl hydrolase 18 family. Chitinase class II subfamily.</text>
</comment>
<keyword evidence="14" id="KW-0812">Transmembrane</keyword>
<dbReference type="InterPro" id="IPR050542">
    <property type="entry name" value="Glycosyl_Hydrlase18_Chitinase"/>
</dbReference>
<dbReference type="InterPro" id="IPR001579">
    <property type="entry name" value="Glyco_hydro_18_chit_AS"/>
</dbReference>
<evidence type="ECO:0000256" key="4">
    <source>
        <dbReference type="ARBA" id="ARBA00012729"/>
    </source>
</evidence>
<dbReference type="PROSITE" id="PS51910">
    <property type="entry name" value="GH18_2"/>
    <property type="match status" value="1"/>
</dbReference>
<evidence type="ECO:0000256" key="10">
    <source>
        <dbReference type="ARBA" id="ARBA00023295"/>
    </source>
</evidence>
<evidence type="ECO:0000256" key="11">
    <source>
        <dbReference type="ARBA" id="ARBA00023326"/>
    </source>
</evidence>
<dbReference type="GO" id="GO:0005576">
    <property type="term" value="C:extracellular region"/>
    <property type="evidence" value="ECO:0007669"/>
    <property type="project" value="UniProtKB-SubCell"/>
</dbReference>
<dbReference type="SUPFAM" id="SSF51445">
    <property type="entry name" value="(Trans)glycosidases"/>
    <property type="match status" value="1"/>
</dbReference>
<evidence type="ECO:0000256" key="14">
    <source>
        <dbReference type="SAM" id="Phobius"/>
    </source>
</evidence>
<evidence type="ECO:0000256" key="6">
    <source>
        <dbReference type="ARBA" id="ARBA00022801"/>
    </source>
</evidence>
<keyword evidence="8" id="KW-1015">Disulfide bond</keyword>
<keyword evidence="11" id="KW-0624">Polysaccharide degradation</keyword>
<evidence type="ECO:0000256" key="8">
    <source>
        <dbReference type="ARBA" id="ARBA00023157"/>
    </source>
</evidence>
<keyword evidence="5" id="KW-0964">Secreted</keyword>
<dbReference type="Pfam" id="PF00704">
    <property type="entry name" value="Glyco_hydro_18"/>
    <property type="match status" value="1"/>
</dbReference>
<dbReference type="PROSITE" id="PS01095">
    <property type="entry name" value="GH18_1"/>
    <property type="match status" value="1"/>
</dbReference>
<keyword evidence="14" id="KW-1133">Transmembrane helix</keyword>
<comment type="catalytic activity">
    <reaction evidence="1">
        <text>Random endo-hydrolysis of N-acetyl-beta-D-glucosaminide (1-&gt;4)-beta-linkages in chitin and chitodextrins.</text>
        <dbReference type="EC" id="3.2.1.14"/>
    </reaction>
</comment>
<dbReference type="AlphaFoldDB" id="A0AAN9ESL2"/>
<dbReference type="GO" id="GO:0008843">
    <property type="term" value="F:endochitinase activity"/>
    <property type="evidence" value="ECO:0007669"/>
    <property type="project" value="UniProtKB-EC"/>
</dbReference>
<sequence>MIVSLHHSLLSLTVFILILLIDTSSAKSDDIAIYWGQNDNEGNLTETCATGKYSYVIIAFLNKFGNGTTPELNLASHCDPSSNDCITLSKDIRYCQMQGIKVMLSIGGADGAYNLTSSDDAKSVSDYLWNNFLGGNDSSSRGPLGDAILDGIDFDIEISTPQHWDELAHYLKSHSTPTRKVYLSAAPQCPFPDSELNVALETAIFDYVWIQFYNNPDCEYDNKGNVNNLISSWNQWTTFLNVEKVFLGLPASLNAADSGYVPPDMLISNILPVIKKSPNYGGVMLWTTYYDRQSGYSNYIINSSLCTQQNHPECRGNDRNKASKWWIWLIIGVGAVLAISLIFYVCCIVPYRQNTKQKLFFLVMSLVDGRMNQMKPLDETGGNAVHTDLAKQTEMEGKTSENEIKIDAVLEISDRN</sequence>
<keyword evidence="9" id="KW-0119">Carbohydrate metabolism</keyword>
<evidence type="ECO:0000256" key="9">
    <source>
        <dbReference type="ARBA" id="ARBA00023277"/>
    </source>
</evidence>
<evidence type="ECO:0000256" key="7">
    <source>
        <dbReference type="ARBA" id="ARBA00023024"/>
    </source>
</evidence>
<dbReference type="FunFam" id="3.20.20.80:FF:000015">
    <property type="entry name" value="Acidic endochitinase SE2"/>
    <property type="match status" value="1"/>
</dbReference>
<dbReference type="GO" id="GO:0000272">
    <property type="term" value="P:polysaccharide catabolic process"/>
    <property type="evidence" value="ECO:0007669"/>
    <property type="project" value="UniProtKB-KW"/>
</dbReference>
<dbReference type="EC" id="3.2.1.14" evidence="4"/>
<dbReference type="InterPro" id="IPR045321">
    <property type="entry name" value="Cts1-like"/>
</dbReference>
<evidence type="ECO:0000256" key="13">
    <source>
        <dbReference type="RuleBase" id="RU000489"/>
    </source>
</evidence>
<comment type="subcellular location">
    <subcellularLocation>
        <location evidence="2">Secreted</location>
        <location evidence="2">Extracellular space</location>
    </subcellularLocation>
</comment>
<evidence type="ECO:0000256" key="15">
    <source>
        <dbReference type="SAM" id="SignalP"/>
    </source>
</evidence>
<evidence type="ECO:0000256" key="5">
    <source>
        <dbReference type="ARBA" id="ARBA00022525"/>
    </source>
</evidence>
<dbReference type="Gene3D" id="3.20.20.80">
    <property type="entry name" value="Glycosidases"/>
    <property type="match status" value="1"/>
</dbReference>
<dbReference type="PANTHER" id="PTHR45708:SF21">
    <property type="entry name" value="ACIDIC ENDOCHITINASE"/>
    <property type="match status" value="1"/>
</dbReference>
<dbReference type="GO" id="GO:0006032">
    <property type="term" value="P:chitin catabolic process"/>
    <property type="evidence" value="ECO:0007669"/>
    <property type="project" value="UniProtKB-KW"/>
</dbReference>
<name>A0AAN9ESL2_CROPI</name>
<keyword evidence="10 13" id="KW-0326">Glycosidase</keyword>
<evidence type="ECO:0000256" key="1">
    <source>
        <dbReference type="ARBA" id="ARBA00000822"/>
    </source>
</evidence>
<evidence type="ECO:0000313" key="18">
    <source>
        <dbReference type="Proteomes" id="UP001372338"/>
    </source>
</evidence>
<keyword evidence="18" id="KW-1185">Reference proteome</keyword>
<accession>A0AAN9ESL2</accession>
<evidence type="ECO:0000256" key="2">
    <source>
        <dbReference type="ARBA" id="ARBA00004239"/>
    </source>
</evidence>
<reference evidence="17 18" key="1">
    <citation type="submission" date="2024-01" db="EMBL/GenBank/DDBJ databases">
        <title>The genomes of 5 underutilized Papilionoideae crops provide insights into root nodulation and disease resistanc.</title>
        <authorList>
            <person name="Yuan L."/>
        </authorList>
    </citation>
    <scope>NUCLEOTIDE SEQUENCE [LARGE SCALE GENOMIC DNA]</scope>
    <source>
        <strain evidence="17">ZHUSHIDOU_FW_LH</strain>
        <tissue evidence="17">Leaf</tissue>
    </source>
</reference>
<evidence type="ECO:0000259" key="16">
    <source>
        <dbReference type="PROSITE" id="PS51910"/>
    </source>
</evidence>
<evidence type="ECO:0000256" key="3">
    <source>
        <dbReference type="ARBA" id="ARBA00009121"/>
    </source>
</evidence>
<feature type="domain" description="GH18" evidence="16">
    <location>
        <begin position="29"/>
        <end position="307"/>
    </location>
</feature>
<keyword evidence="6 13" id="KW-0378">Hydrolase</keyword>
<dbReference type="PANTHER" id="PTHR45708">
    <property type="entry name" value="ENDOCHITINASE"/>
    <property type="match status" value="1"/>
</dbReference>
<feature type="transmembrane region" description="Helical" evidence="14">
    <location>
        <begin position="325"/>
        <end position="351"/>
    </location>
</feature>
<feature type="signal peptide" evidence="15">
    <location>
        <begin position="1"/>
        <end position="26"/>
    </location>
</feature>
<gene>
    <name evidence="17" type="ORF">RIF29_28151</name>
</gene>
<protein>
    <recommendedName>
        <fullName evidence="12">Acidic endochitinase</fullName>
        <ecNumber evidence="4">3.2.1.14</ecNumber>
    </recommendedName>
</protein>
<evidence type="ECO:0000256" key="12">
    <source>
        <dbReference type="ARBA" id="ARBA00073139"/>
    </source>
</evidence>
<dbReference type="InterPro" id="IPR017853">
    <property type="entry name" value="GH"/>
</dbReference>
<dbReference type="CDD" id="cd02877">
    <property type="entry name" value="GH18_hevamine_XipI_class_III"/>
    <property type="match status" value="1"/>
</dbReference>
<keyword evidence="15" id="KW-0732">Signal</keyword>
<keyword evidence="7" id="KW-0146">Chitin degradation</keyword>
<dbReference type="Proteomes" id="UP001372338">
    <property type="component" value="Unassembled WGS sequence"/>
</dbReference>
<dbReference type="InterPro" id="IPR001223">
    <property type="entry name" value="Glyco_hydro18_cat"/>
</dbReference>
<dbReference type="EMBL" id="JAYWIO010000005">
    <property type="protein sequence ID" value="KAK7261830.1"/>
    <property type="molecule type" value="Genomic_DNA"/>
</dbReference>
<keyword evidence="14" id="KW-0472">Membrane</keyword>
<proteinExistence type="inferred from homology"/>